<gene>
    <name evidence="2" type="ORF">ACFQ4M_07360</name>
</gene>
<evidence type="ECO:0000313" key="3">
    <source>
        <dbReference type="Proteomes" id="UP001597158"/>
    </source>
</evidence>
<dbReference type="InterPro" id="IPR023374">
    <property type="entry name" value="AttH-like_dom_sf"/>
</dbReference>
<dbReference type="SUPFAM" id="SSF159245">
    <property type="entry name" value="AttH-like"/>
    <property type="match status" value="1"/>
</dbReference>
<accession>A0ABW3WC36</accession>
<reference evidence="3" key="1">
    <citation type="journal article" date="2019" name="Int. J. Syst. Evol. Microbiol.">
        <title>The Global Catalogue of Microorganisms (GCM) 10K type strain sequencing project: providing services to taxonomists for standard genome sequencing and annotation.</title>
        <authorList>
            <consortium name="The Broad Institute Genomics Platform"/>
            <consortium name="The Broad Institute Genome Sequencing Center for Infectious Disease"/>
            <person name="Wu L."/>
            <person name="Ma J."/>
        </authorList>
    </citation>
    <scope>NUCLEOTIDE SEQUENCE [LARGE SCALE GENOMIC DNA]</scope>
    <source>
        <strain evidence="3">CCUG 48884</strain>
    </source>
</reference>
<keyword evidence="3" id="KW-1185">Reference proteome</keyword>
<dbReference type="PANTHER" id="PTHR38591:SF1">
    <property type="entry name" value="BLL1000 PROTEIN"/>
    <property type="match status" value="1"/>
</dbReference>
<dbReference type="Pfam" id="PF07143">
    <property type="entry name" value="CrtC"/>
    <property type="match status" value="1"/>
</dbReference>
<protein>
    <submittedName>
        <fullName evidence="2">Carotenoid 1,2-hydratase</fullName>
    </submittedName>
</protein>
<evidence type="ECO:0000259" key="1">
    <source>
        <dbReference type="Pfam" id="PF07143"/>
    </source>
</evidence>
<comment type="caution">
    <text evidence="2">The sequence shown here is derived from an EMBL/GenBank/DDBJ whole genome shotgun (WGS) entry which is preliminary data.</text>
</comment>
<organism evidence="2 3">
    <name type="scientific">Thauera mechernichensis</name>
    <dbReference type="NCBI Taxonomy" id="82788"/>
    <lineage>
        <taxon>Bacteria</taxon>
        <taxon>Pseudomonadati</taxon>
        <taxon>Pseudomonadota</taxon>
        <taxon>Betaproteobacteria</taxon>
        <taxon>Rhodocyclales</taxon>
        <taxon>Zoogloeaceae</taxon>
        <taxon>Thauera</taxon>
    </lineage>
</organism>
<dbReference type="PROSITE" id="PS51318">
    <property type="entry name" value="TAT"/>
    <property type="match status" value="1"/>
</dbReference>
<dbReference type="InterPro" id="IPR010791">
    <property type="entry name" value="AttH_dom"/>
</dbReference>
<dbReference type="Proteomes" id="UP001597158">
    <property type="component" value="Unassembled WGS sequence"/>
</dbReference>
<dbReference type="Gene3D" id="2.40.370.10">
    <property type="entry name" value="AttH-like domain"/>
    <property type="match status" value="2"/>
</dbReference>
<dbReference type="InterPro" id="IPR006311">
    <property type="entry name" value="TAT_signal"/>
</dbReference>
<evidence type="ECO:0000313" key="2">
    <source>
        <dbReference type="EMBL" id="MFD1263400.1"/>
    </source>
</evidence>
<dbReference type="RefSeq" id="WP_277833202.1">
    <property type="nucleotide sequence ID" value="NZ_JARQZE010000007.1"/>
</dbReference>
<dbReference type="EMBL" id="JBHTMC010000013">
    <property type="protein sequence ID" value="MFD1263400.1"/>
    <property type="molecule type" value="Genomic_DNA"/>
</dbReference>
<dbReference type="Pfam" id="PF17186">
    <property type="entry name" value="Lipocalin_9"/>
    <property type="match status" value="1"/>
</dbReference>
<feature type="domain" description="AttH" evidence="1">
    <location>
        <begin position="74"/>
        <end position="265"/>
    </location>
</feature>
<proteinExistence type="predicted"/>
<sequence>MRNKRLPPTAADRRHFLLRPVVGSLLALALPGVPLLARAGGHAASAEASAYPPVVEGALLQFPQDFGAHPQFRTEWWYVTGWLREAGGGTGRHWQGAGEGGAEVRAGGYGFQLTFFRVRTRIGEDNPSRFAPRQLILAHAAIADPSIGRLRHAERSARAYPGLVEAGEGRTSVRVDDWFLEGGDTVLAPYRTNIETDEFGFELVFEPGRAPVLNGKQGFSQKAPDPLNASYYYSRPQMMVGGRMRIGGKVREVEGHAWLDHEWSSEILPEGARGWDWVGINLYGGGGLMAFQMRDGEGRALWQAGTLSEEDGASRIHGPDELRFTPLRHWQSPRTGIRYPVEWEIELAGRRLRLRPLIDDQELDSRASTGAIYWEGAVRLFELGAADEARAIGEGYLEMTGYAERLAM</sequence>
<name>A0ABW3WC36_9RHOO</name>
<dbReference type="PANTHER" id="PTHR38591">
    <property type="entry name" value="HYDROLASE"/>
    <property type="match status" value="1"/>
</dbReference>